<dbReference type="AlphaFoldDB" id="F6I5M7"/>
<evidence type="ECO:0000313" key="2">
    <source>
        <dbReference type="Proteomes" id="UP000009183"/>
    </source>
</evidence>
<accession>F6I5M7</accession>
<dbReference type="OrthoDB" id="1706634at2759"/>
<dbReference type="HOGENOM" id="CLU_2836492_0_0_1"/>
<organism evidence="1 2">
    <name type="scientific">Vitis vinifera</name>
    <name type="common">Grape</name>
    <dbReference type="NCBI Taxonomy" id="29760"/>
    <lineage>
        <taxon>Eukaryota</taxon>
        <taxon>Viridiplantae</taxon>
        <taxon>Streptophyta</taxon>
        <taxon>Embryophyta</taxon>
        <taxon>Tracheophyta</taxon>
        <taxon>Spermatophyta</taxon>
        <taxon>Magnoliopsida</taxon>
        <taxon>eudicotyledons</taxon>
        <taxon>Gunneridae</taxon>
        <taxon>Pentapetalae</taxon>
        <taxon>rosids</taxon>
        <taxon>Vitales</taxon>
        <taxon>Vitaceae</taxon>
        <taxon>Viteae</taxon>
        <taxon>Vitis</taxon>
    </lineage>
</organism>
<dbReference type="EMBL" id="FN596750">
    <property type="protein sequence ID" value="CCB62245.1"/>
    <property type="molecule type" value="Genomic_DNA"/>
</dbReference>
<dbReference type="PaxDb" id="29760-VIT_00s0261g00050.t01"/>
<dbReference type="Proteomes" id="UP000009183">
    <property type="component" value="Unassembled WGS sequence, unordered"/>
</dbReference>
<keyword evidence="2" id="KW-1185">Reference proteome</keyword>
<dbReference type="STRING" id="29760.F6I5M7"/>
<gene>
    <name evidence="1" type="ORF">VIT_00s0261g00050</name>
</gene>
<name>F6I5M7_VITVI</name>
<dbReference type="eggNOG" id="KOG0469">
    <property type="taxonomic scope" value="Eukaryota"/>
</dbReference>
<dbReference type="Gene3D" id="3.90.1430.10">
    <property type="entry name" value="Yeast translation eEF2 (G' domain)"/>
    <property type="match status" value="1"/>
</dbReference>
<evidence type="ECO:0000313" key="1">
    <source>
        <dbReference type="EMBL" id="CCB62245.1"/>
    </source>
</evidence>
<reference evidence="2" key="1">
    <citation type="journal article" date="2007" name="Nature">
        <title>The grapevine genome sequence suggests ancestral hexaploidization in major angiosperm phyla.</title>
        <authorList>
            <consortium name="The French-Italian Public Consortium for Grapevine Genome Characterization."/>
            <person name="Jaillon O."/>
            <person name="Aury J.-M."/>
            <person name="Noel B."/>
            <person name="Policriti A."/>
            <person name="Clepet C."/>
            <person name="Casagrande A."/>
            <person name="Choisne N."/>
            <person name="Aubourg S."/>
            <person name="Vitulo N."/>
            <person name="Jubin C."/>
            <person name="Vezzi A."/>
            <person name="Legeai F."/>
            <person name="Hugueney P."/>
            <person name="Dasilva C."/>
            <person name="Horner D."/>
            <person name="Mica E."/>
            <person name="Jublot D."/>
            <person name="Poulain J."/>
            <person name="Bruyere C."/>
            <person name="Billault A."/>
            <person name="Segurens B."/>
            <person name="Gouyvenoux M."/>
            <person name="Ugarte E."/>
            <person name="Cattonaro F."/>
            <person name="Anthouard V."/>
            <person name="Vico V."/>
            <person name="Del Fabbro C."/>
            <person name="Alaux M."/>
            <person name="Di Gaspero G."/>
            <person name="Dumas V."/>
            <person name="Felice N."/>
            <person name="Paillard S."/>
            <person name="Juman I."/>
            <person name="Moroldo M."/>
            <person name="Scalabrin S."/>
            <person name="Canaguier A."/>
            <person name="Le Clainche I."/>
            <person name="Malacrida G."/>
            <person name="Durand E."/>
            <person name="Pesole G."/>
            <person name="Laucou V."/>
            <person name="Chatelet P."/>
            <person name="Merdinoglu D."/>
            <person name="Delledonne M."/>
            <person name="Pezzotti M."/>
            <person name="Lecharny A."/>
            <person name="Scarpelli C."/>
            <person name="Artiguenave F."/>
            <person name="Pe M.E."/>
            <person name="Valle G."/>
            <person name="Morgante M."/>
            <person name="Caboche M."/>
            <person name="Adam-Blondon A.-F."/>
            <person name="Weissenbach J."/>
            <person name="Quetier F."/>
            <person name="Wincker P."/>
        </authorList>
    </citation>
    <scope>NUCLEOTIDE SEQUENCE [LARGE SCALE GENOMIC DNA]</scope>
    <source>
        <strain evidence="2">cv. Pinot noir / PN40024</strain>
    </source>
</reference>
<proteinExistence type="predicted"/>
<sequence>MERLGGNFFDTDTKKWTKKNTGHPTYKNGFIRLYYRLIKQITNTCMNDQKDKLWPILQKLGVTIRA</sequence>
<dbReference type="InParanoid" id="F6I5M7"/>
<protein>
    <submittedName>
        <fullName evidence="1">Uncharacterized protein</fullName>
    </submittedName>
</protein>